<dbReference type="GeneID" id="90542524"/>
<dbReference type="AlphaFoldDB" id="A0AAX4JFA7"/>
<dbReference type="SUPFAM" id="SSF50630">
    <property type="entry name" value="Acid proteases"/>
    <property type="match status" value="1"/>
</dbReference>
<dbReference type="Proteomes" id="UP001334084">
    <property type="component" value="Chromosome 10"/>
</dbReference>
<protein>
    <submittedName>
        <fullName evidence="2">Protein DDI1-like</fullName>
    </submittedName>
</protein>
<keyword evidence="3" id="KW-1185">Reference proteome</keyword>
<reference evidence="2" key="1">
    <citation type="journal article" date="2024" name="BMC Genomics">
        <title>Functional annotation of a divergent genome using sequence and structure-based similarity.</title>
        <authorList>
            <person name="Svedberg D."/>
            <person name="Winiger R.R."/>
            <person name="Berg A."/>
            <person name="Sharma H."/>
            <person name="Tellgren-Roth C."/>
            <person name="Debrunner-Vossbrinck B.A."/>
            <person name="Vossbrinck C.R."/>
            <person name="Barandun J."/>
        </authorList>
    </citation>
    <scope>NUCLEOTIDE SEQUENCE</scope>
    <source>
        <strain evidence="2">Illinois isolate</strain>
    </source>
</reference>
<feature type="region of interest" description="Disordered" evidence="1">
    <location>
        <begin position="1"/>
        <end position="21"/>
    </location>
</feature>
<proteinExistence type="predicted"/>
<sequence>MKLRKEKKMENSTPLNHNKKILNKKHLKQAGRGQSHIGDNNQNLKTHYEEDAVEKNENAKEFLEQFIDVEYEWTSEKLVKRAKSLLKFKAEKWFNFQETTGLIEFSDFKKRFKKKYCIEQKTEEKDEVDKRGGKQILLNKAIKKHKMLIPGYLTDKLQALDTWEDLIEFAEGDESAINRELRKFLSSKNMNKEKRFNDTRKDVKKDTQSPTERILSISAAIKKNSRDCRLRVNLTTEKYELVALIDTEAGVSLMKESVAKKLELKIKRNKTSVKGITGKTKTSGDCNVDIEHNGEKTTKMPPMKDMEEDMILGVVEIRKFKIGSMIDNSENESYKKNKSKFQQYIQKRRKYFLKLREMEAI</sequence>
<organism evidence="2 3">
    <name type="scientific">Vairimorpha necatrix</name>
    <dbReference type="NCBI Taxonomy" id="6039"/>
    <lineage>
        <taxon>Eukaryota</taxon>
        <taxon>Fungi</taxon>
        <taxon>Fungi incertae sedis</taxon>
        <taxon>Microsporidia</taxon>
        <taxon>Nosematidae</taxon>
        <taxon>Vairimorpha</taxon>
    </lineage>
</organism>
<gene>
    <name evidence="2" type="ORF">VNE69_10042</name>
</gene>
<dbReference type="Gene3D" id="2.40.70.10">
    <property type="entry name" value="Acid Proteases"/>
    <property type="match status" value="1"/>
</dbReference>
<evidence type="ECO:0000313" key="2">
    <source>
        <dbReference type="EMBL" id="WUR04690.1"/>
    </source>
</evidence>
<evidence type="ECO:0000256" key="1">
    <source>
        <dbReference type="SAM" id="MobiDB-lite"/>
    </source>
</evidence>
<dbReference type="CDD" id="cd00303">
    <property type="entry name" value="retropepsin_like"/>
    <property type="match status" value="1"/>
</dbReference>
<dbReference type="RefSeq" id="XP_065330835.1">
    <property type="nucleotide sequence ID" value="XM_065474763.1"/>
</dbReference>
<dbReference type="InterPro" id="IPR021109">
    <property type="entry name" value="Peptidase_aspartic_dom_sf"/>
</dbReference>
<dbReference type="KEGG" id="vnx:VNE69_10042"/>
<accession>A0AAX4JFA7</accession>
<dbReference type="EMBL" id="CP142735">
    <property type="protein sequence ID" value="WUR04690.1"/>
    <property type="molecule type" value="Genomic_DNA"/>
</dbReference>
<evidence type="ECO:0000313" key="3">
    <source>
        <dbReference type="Proteomes" id="UP001334084"/>
    </source>
</evidence>
<name>A0AAX4JFA7_9MICR</name>